<dbReference type="Gene3D" id="3.40.220.10">
    <property type="entry name" value="Leucine Aminopeptidase, subunit E, domain 1"/>
    <property type="match status" value="1"/>
</dbReference>
<dbReference type="RefSeq" id="WP_201329730.1">
    <property type="nucleotide sequence ID" value="NZ_AP023215.1"/>
</dbReference>
<keyword evidence="2" id="KW-1185">Reference proteome</keyword>
<dbReference type="KEGG" id="parm:PADco_3250"/>
<sequence>MNFNVKLINSTTSIMFLKTDCFVIGIFKNNKLLDIVKDINKYDEITNILKSGDLNKN</sequence>
<protein>
    <submittedName>
        <fullName evidence="1">Uncharacterized protein</fullName>
    </submittedName>
</protein>
<dbReference type="AlphaFoldDB" id="A0A7R7AB40"/>
<proteinExistence type="predicted"/>
<evidence type="ECO:0000313" key="2">
    <source>
        <dbReference type="Proteomes" id="UP000595708"/>
    </source>
</evidence>
<gene>
    <name evidence="1" type="ORF">PADco_3250</name>
</gene>
<organism evidence="1 2">
    <name type="scientific">Candidatus Profftella armatura</name>
    <name type="common">Diaphorina cf. continua</name>
    <dbReference type="NCBI Taxonomy" id="2661583"/>
    <lineage>
        <taxon>Bacteria</taxon>
        <taxon>Pseudomonadati</taxon>
        <taxon>Pseudomonadota</taxon>
        <taxon>Betaproteobacteria</taxon>
        <taxon>Candidatus Profftella</taxon>
    </lineage>
</organism>
<dbReference type="EMBL" id="AP023215">
    <property type="protein sequence ID" value="BCG49745.1"/>
    <property type="molecule type" value="Genomic_DNA"/>
</dbReference>
<accession>A0A7R7AB40</accession>
<evidence type="ECO:0000313" key="1">
    <source>
        <dbReference type="EMBL" id="BCG49745.1"/>
    </source>
</evidence>
<dbReference type="Proteomes" id="UP000595708">
    <property type="component" value="Chromosome"/>
</dbReference>
<reference evidence="1 2" key="1">
    <citation type="journal article" date="2020" name="Genome Biol. Evol.">
        <title>Comparative Genomics Underlines Multiple Roles of Profftella, an Obligate Symbiont of Psyllids: Providing Toxins, Vitamins, and Carotenoids.</title>
        <authorList>
            <person name="Nakabachi A."/>
            <person name="Piel J."/>
            <person name="Malenovsky I."/>
            <person name="Hirose Y."/>
        </authorList>
    </citation>
    <scope>NUCLEOTIDE SEQUENCE [LARGE SCALE GENOMIC DNA]</scope>
    <source>
        <strain evidence="1 2">Dco</strain>
    </source>
</reference>
<dbReference type="InterPro" id="IPR043472">
    <property type="entry name" value="Macro_dom-like"/>
</dbReference>
<name>A0A7R7AB40_9PROT</name>